<organism evidence="11 12">
    <name type="scientific">Angiostrongylus cantonensis</name>
    <name type="common">Rat lungworm</name>
    <dbReference type="NCBI Taxonomy" id="6313"/>
    <lineage>
        <taxon>Eukaryota</taxon>
        <taxon>Metazoa</taxon>
        <taxon>Ecdysozoa</taxon>
        <taxon>Nematoda</taxon>
        <taxon>Chromadorea</taxon>
        <taxon>Rhabditida</taxon>
        <taxon>Rhabditina</taxon>
        <taxon>Rhabditomorpha</taxon>
        <taxon>Strongyloidea</taxon>
        <taxon>Metastrongylidae</taxon>
        <taxon>Angiostrongylus</taxon>
    </lineage>
</organism>
<name>A0A0K0D0W1_ANGCA</name>
<evidence type="ECO:0000256" key="7">
    <source>
        <dbReference type="ARBA" id="ARBA00023303"/>
    </source>
</evidence>
<sequence length="352" mass="40675">MKPYHTWKQEFIQDRRWPHGLCCTSGYGTIHPTTDRGKLCCLLYCVIGIPLVFLVLTNNGQFVVDIYVIIRKSLGNKTAHVHYYRKTVYIYRKSAAIYRLNVNYRLRHNAFQTTASEGLPLWLSFVLLLLHSVVGGLLFSTWMGQMRFFDAVYCRFELVFGMPVRRSFSFSFISVSTIGYGDLVPVPDTWTHSVVIISFLSAGVIILSTFFQTFGYYLQYLHHIGRRFTGTKDVEIWFGGRILTVQELITLVAKEFGVSPQRLRTLLRDLDNILEAACDDATRIMMLRDEKCPMLVSSELKTDDDVERTPGYRIPSKSSMQLIVRDTENVVQALRIIHHKLNKVPFRQHQLE</sequence>
<feature type="transmembrane region" description="Helical" evidence="9">
    <location>
        <begin position="39"/>
        <end position="57"/>
    </location>
</feature>
<dbReference type="GO" id="GO:0022841">
    <property type="term" value="F:potassium ion leak channel activity"/>
    <property type="evidence" value="ECO:0007669"/>
    <property type="project" value="TreeGrafter"/>
</dbReference>
<dbReference type="Gene3D" id="1.10.287.70">
    <property type="match status" value="1"/>
</dbReference>
<evidence type="ECO:0000313" key="11">
    <source>
        <dbReference type="Proteomes" id="UP000035642"/>
    </source>
</evidence>
<keyword evidence="7 8" id="KW-0407">Ion channel</keyword>
<dbReference type="SUPFAM" id="SSF81324">
    <property type="entry name" value="Voltage-gated potassium channels"/>
    <property type="match status" value="1"/>
</dbReference>
<comment type="similarity">
    <text evidence="8">Belongs to the two pore domain potassium channel (TC 1.A.1.8) family.</text>
</comment>
<accession>A0A0K0D0W1</accession>
<keyword evidence="3 8" id="KW-0812">Transmembrane</keyword>
<dbReference type="Pfam" id="PF07885">
    <property type="entry name" value="Ion_trans_2"/>
    <property type="match status" value="2"/>
</dbReference>
<evidence type="ECO:0000256" key="8">
    <source>
        <dbReference type="RuleBase" id="RU003857"/>
    </source>
</evidence>
<dbReference type="Proteomes" id="UP000035642">
    <property type="component" value="Unassembled WGS sequence"/>
</dbReference>
<keyword evidence="5 8" id="KW-0406">Ion transport</keyword>
<dbReference type="GO" id="GO:0030322">
    <property type="term" value="P:stabilization of membrane potential"/>
    <property type="evidence" value="ECO:0007669"/>
    <property type="project" value="TreeGrafter"/>
</dbReference>
<evidence type="ECO:0000259" key="10">
    <source>
        <dbReference type="Pfam" id="PF07885"/>
    </source>
</evidence>
<comment type="subcellular location">
    <subcellularLocation>
        <location evidence="1">Membrane</location>
        <topology evidence="1">Multi-pass membrane protein</topology>
    </subcellularLocation>
</comment>
<dbReference type="WBParaSite" id="ACAC_0000370601-mRNA-1">
    <property type="protein sequence ID" value="ACAC_0000370601-mRNA-1"/>
    <property type="gene ID" value="ACAC_0000370601"/>
</dbReference>
<feature type="transmembrane region" description="Helical" evidence="9">
    <location>
        <begin position="121"/>
        <end position="143"/>
    </location>
</feature>
<keyword evidence="2 8" id="KW-0813">Transport</keyword>
<dbReference type="PANTHER" id="PTHR11003">
    <property type="entry name" value="POTASSIUM CHANNEL, SUBFAMILY K"/>
    <property type="match status" value="1"/>
</dbReference>
<evidence type="ECO:0000256" key="4">
    <source>
        <dbReference type="ARBA" id="ARBA00022989"/>
    </source>
</evidence>
<feature type="transmembrane region" description="Helical" evidence="9">
    <location>
        <begin position="164"/>
        <end position="181"/>
    </location>
</feature>
<dbReference type="PRINTS" id="PR01333">
    <property type="entry name" value="2POREKCHANEL"/>
</dbReference>
<evidence type="ECO:0000256" key="9">
    <source>
        <dbReference type="SAM" id="Phobius"/>
    </source>
</evidence>
<dbReference type="AlphaFoldDB" id="A0A0K0D0W1"/>
<dbReference type="InterPro" id="IPR013099">
    <property type="entry name" value="K_chnl_dom"/>
</dbReference>
<reference evidence="11" key="1">
    <citation type="submission" date="2012-09" db="EMBL/GenBank/DDBJ databases">
        <authorList>
            <person name="Martin A.A."/>
        </authorList>
    </citation>
    <scope>NUCLEOTIDE SEQUENCE</scope>
</reference>
<feature type="transmembrane region" description="Helical" evidence="9">
    <location>
        <begin position="193"/>
        <end position="218"/>
    </location>
</feature>
<feature type="domain" description="Potassium channel" evidence="10">
    <location>
        <begin position="167"/>
        <end position="219"/>
    </location>
</feature>
<dbReference type="InterPro" id="IPR003280">
    <property type="entry name" value="2pore_dom_K_chnl"/>
</dbReference>
<dbReference type="GO" id="GO:0005886">
    <property type="term" value="C:plasma membrane"/>
    <property type="evidence" value="ECO:0007669"/>
    <property type="project" value="TreeGrafter"/>
</dbReference>
<evidence type="ECO:0000256" key="3">
    <source>
        <dbReference type="ARBA" id="ARBA00022692"/>
    </source>
</evidence>
<dbReference type="GO" id="GO:0015271">
    <property type="term" value="F:outward rectifier potassium channel activity"/>
    <property type="evidence" value="ECO:0007669"/>
    <property type="project" value="TreeGrafter"/>
</dbReference>
<keyword evidence="6 9" id="KW-0472">Membrane</keyword>
<dbReference type="PANTHER" id="PTHR11003:SF86">
    <property type="entry name" value="POTASSIUM CHANNEL DOMAIN-CONTAINING PROTEIN"/>
    <property type="match status" value="1"/>
</dbReference>
<evidence type="ECO:0000256" key="5">
    <source>
        <dbReference type="ARBA" id="ARBA00023065"/>
    </source>
</evidence>
<keyword evidence="11" id="KW-1185">Reference proteome</keyword>
<keyword evidence="4 9" id="KW-1133">Transmembrane helix</keyword>
<evidence type="ECO:0000256" key="2">
    <source>
        <dbReference type="ARBA" id="ARBA00022448"/>
    </source>
</evidence>
<proteinExistence type="inferred from homology"/>
<evidence type="ECO:0000256" key="1">
    <source>
        <dbReference type="ARBA" id="ARBA00004141"/>
    </source>
</evidence>
<protein>
    <submittedName>
        <fullName evidence="12">Ion_trans_2 domain-containing protein</fullName>
    </submittedName>
</protein>
<dbReference type="STRING" id="6313.A0A0K0D0W1"/>
<reference evidence="12" key="2">
    <citation type="submission" date="2017-02" db="UniProtKB">
        <authorList>
            <consortium name="WormBaseParasite"/>
        </authorList>
    </citation>
    <scope>IDENTIFICATION</scope>
</reference>
<feature type="domain" description="Potassium channel" evidence="10">
    <location>
        <begin position="24"/>
        <end position="64"/>
    </location>
</feature>
<evidence type="ECO:0000313" key="12">
    <source>
        <dbReference type="WBParaSite" id="ACAC_0000370601-mRNA-1"/>
    </source>
</evidence>
<evidence type="ECO:0000256" key="6">
    <source>
        <dbReference type="ARBA" id="ARBA00023136"/>
    </source>
</evidence>